<evidence type="ECO:0000256" key="2">
    <source>
        <dbReference type="SAM" id="Phobius"/>
    </source>
</evidence>
<reference evidence="3 4" key="1">
    <citation type="submission" date="2021-03" db="EMBL/GenBank/DDBJ databases">
        <title>The complete genome sequence of Acetobacter sacchari TBRC 11175.</title>
        <authorList>
            <person name="Charoenyingcharoen P."/>
            <person name="Yukphan P."/>
        </authorList>
    </citation>
    <scope>NUCLEOTIDE SEQUENCE [LARGE SCALE GENOMIC DNA]</scope>
    <source>
        <strain evidence="3 4">TBRC 11175</strain>
    </source>
</reference>
<gene>
    <name evidence="3" type="ORF">J2D73_06070</name>
</gene>
<dbReference type="Gene3D" id="3.20.20.370">
    <property type="entry name" value="Glycoside hydrolase/deacetylase"/>
    <property type="match status" value="1"/>
</dbReference>
<feature type="compositionally biased region" description="Low complexity" evidence="1">
    <location>
        <begin position="349"/>
        <end position="372"/>
    </location>
</feature>
<dbReference type="PANTHER" id="PTHR30105">
    <property type="entry name" value="UNCHARACTERIZED YIBQ-RELATED"/>
    <property type="match status" value="1"/>
</dbReference>
<organism evidence="3 4">
    <name type="scientific">Acetobacter sacchari</name>
    <dbReference type="NCBI Taxonomy" id="2661687"/>
    <lineage>
        <taxon>Bacteria</taxon>
        <taxon>Pseudomonadati</taxon>
        <taxon>Pseudomonadota</taxon>
        <taxon>Alphaproteobacteria</taxon>
        <taxon>Acetobacterales</taxon>
        <taxon>Acetobacteraceae</taxon>
        <taxon>Acetobacter</taxon>
    </lineage>
</organism>
<name>A0ABS3LTX8_9PROT</name>
<dbReference type="Proteomes" id="UP000664771">
    <property type="component" value="Unassembled WGS sequence"/>
</dbReference>
<dbReference type="EMBL" id="JAFVMF010000005">
    <property type="protein sequence ID" value="MBO1359361.1"/>
    <property type="molecule type" value="Genomic_DNA"/>
</dbReference>
<dbReference type="PANTHER" id="PTHR30105:SF2">
    <property type="entry name" value="DIVERGENT POLYSACCHARIDE DEACETYLASE SUPERFAMILY"/>
    <property type="match status" value="1"/>
</dbReference>
<dbReference type="RefSeq" id="WP_207880311.1">
    <property type="nucleotide sequence ID" value="NZ_JAFVMF010000005.1"/>
</dbReference>
<evidence type="ECO:0000313" key="4">
    <source>
        <dbReference type="Proteomes" id="UP000664771"/>
    </source>
</evidence>
<feature type="region of interest" description="Disordered" evidence="1">
    <location>
        <begin position="349"/>
        <end position="439"/>
    </location>
</feature>
<keyword evidence="2" id="KW-1133">Transmembrane helix</keyword>
<accession>A0ABS3LTX8</accession>
<proteinExistence type="predicted"/>
<dbReference type="SUPFAM" id="SSF88713">
    <property type="entry name" value="Glycoside hydrolase/deacetylase"/>
    <property type="match status" value="1"/>
</dbReference>
<keyword evidence="2" id="KW-0812">Transmembrane</keyword>
<feature type="transmembrane region" description="Helical" evidence="2">
    <location>
        <begin position="31"/>
        <end position="53"/>
    </location>
</feature>
<dbReference type="InterPro" id="IPR006837">
    <property type="entry name" value="Divergent_DAC"/>
</dbReference>
<comment type="caution">
    <text evidence="3">The sequence shown here is derived from an EMBL/GenBank/DDBJ whole genome shotgun (WGS) entry which is preliminary data.</text>
</comment>
<sequence length="439" mass="45062">MTSPDDEFSAILSGERAPPSLWRRLPPSGRLFVRFWGGVGVLLLIAAAALRFMPASYLPEETKPRKHVEQATSSSPHATGAAQTAGVRPITEPIPALLAPMAGDPDHHLPQRGPNGETPREAYAAALPMVPQGNVRVALLLSGFGMSQDMSETALDDLPSGVSFAVPASAAAAPALLDESRKTGHELFLALPMEPAAAPLDDEGPHSLGYDHTVQADQNDLNWSLSRFDGYVGVTNAFSGQDGGAYAQSPDFRMVAKQLDERGLLYFNATPGAPRYGPVIGGDASFTFDTAADADGVDSQLAWLLQIAKAKGEATGVAGPIRPVLVQRIAAWAKGLAAKGVTLVPVSSLSDKPASAASSPANRSDASTDPSLASPPAPTVAVSPTVNASPLPPASTQSVPVSPSVSATPLSSPAADGLATPAKPPQPAANAPSTTTSGF</sequence>
<evidence type="ECO:0000313" key="3">
    <source>
        <dbReference type="EMBL" id="MBO1359361.1"/>
    </source>
</evidence>
<keyword evidence="2" id="KW-0472">Membrane</keyword>
<evidence type="ECO:0000256" key="1">
    <source>
        <dbReference type="SAM" id="MobiDB-lite"/>
    </source>
</evidence>
<feature type="region of interest" description="Disordered" evidence="1">
    <location>
        <begin position="61"/>
        <end position="86"/>
    </location>
</feature>
<feature type="compositionally biased region" description="Low complexity" evidence="1">
    <location>
        <begin position="394"/>
        <end position="421"/>
    </location>
</feature>
<dbReference type="InterPro" id="IPR011330">
    <property type="entry name" value="Glyco_hydro/deAcase_b/a-brl"/>
</dbReference>
<keyword evidence="4" id="KW-1185">Reference proteome</keyword>
<dbReference type="Pfam" id="PF04748">
    <property type="entry name" value="Polysacc_deac_2"/>
    <property type="match status" value="1"/>
</dbReference>
<dbReference type="CDD" id="cd10936">
    <property type="entry name" value="CE4_DAC2"/>
    <property type="match status" value="1"/>
</dbReference>
<protein>
    <submittedName>
        <fullName evidence="3">Divergent polysaccharide deacetylase family protein</fullName>
    </submittedName>
</protein>